<dbReference type="Proteomes" id="UP001642360">
    <property type="component" value="Unassembled WGS sequence"/>
</dbReference>
<keyword evidence="2" id="KW-1185">Reference proteome</keyword>
<dbReference type="AlphaFoldDB" id="A0ABC8SES2"/>
<evidence type="ECO:0000313" key="1">
    <source>
        <dbReference type="EMBL" id="CAK9155630.1"/>
    </source>
</evidence>
<gene>
    <name evidence="1" type="ORF">ILEXP_LOCUS24042</name>
</gene>
<protein>
    <submittedName>
        <fullName evidence="1">Uncharacterized protein</fullName>
    </submittedName>
</protein>
<proteinExistence type="predicted"/>
<comment type="caution">
    <text evidence="1">The sequence shown here is derived from an EMBL/GenBank/DDBJ whole genome shotgun (WGS) entry which is preliminary data.</text>
</comment>
<reference evidence="1 2" key="1">
    <citation type="submission" date="2024-02" db="EMBL/GenBank/DDBJ databases">
        <authorList>
            <person name="Vignale AGUSTIN F."/>
            <person name="Sosa J E."/>
            <person name="Modenutti C."/>
        </authorList>
    </citation>
    <scope>NUCLEOTIDE SEQUENCE [LARGE SCALE GENOMIC DNA]</scope>
</reference>
<evidence type="ECO:0000313" key="2">
    <source>
        <dbReference type="Proteomes" id="UP001642360"/>
    </source>
</evidence>
<sequence>MTSISDRDSVIALTVNQSKVVDTLGDDASEYITTTSPKAESSIELTRQRRHTSKKKKVMEIMNLIKARRVSNGSTKFVPYRRGLS</sequence>
<dbReference type="EMBL" id="CAUOFW020002724">
    <property type="protein sequence ID" value="CAK9155630.1"/>
    <property type="molecule type" value="Genomic_DNA"/>
</dbReference>
<accession>A0ABC8SES2</accession>
<name>A0ABC8SES2_9AQUA</name>
<organism evidence="1 2">
    <name type="scientific">Ilex paraguariensis</name>
    <name type="common">yerba mate</name>
    <dbReference type="NCBI Taxonomy" id="185542"/>
    <lineage>
        <taxon>Eukaryota</taxon>
        <taxon>Viridiplantae</taxon>
        <taxon>Streptophyta</taxon>
        <taxon>Embryophyta</taxon>
        <taxon>Tracheophyta</taxon>
        <taxon>Spermatophyta</taxon>
        <taxon>Magnoliopsida</taxon>
        <taxon>eudicotyledons</taxon>
        <taxon>Gunneridae</taxon>
        <taxon>Pentapetalae</taxon>
        <taxon>asterids</taxon>
        <taxon>campanulids</taxon>
        <taxon>Aquifoliales</taxon>
        <taxon>Aquifoliaceae</taxon>
        <taxon>Ilex</taxon>
    </lineage>
</organism>